<comment type="caution">
    <text evidence="2">The sequence shown here is derived from an EMBL/GenBank/DDBJ whole genome shotgun (WGS) entry which is preliminary data.</text>
</comment>
<name>A0A848LKB1_9BACT</name>
<protein>
    <recommendedName>
        <fullName evidence="1">Tox-REase-5 domain-containing protein</fullName>
    </recommendedName>
</protein>
<dbReference type="InterPro" id="IPR028904">
    <property type="entry name" value="Tox-REase-5_dom"/>
</dbReference>
<proteinExistence type="predicted"/>
<sequence length="463" mass="49003">MRLPAGRVLTLSPPERAVAPGPLEVDAFGALLVRAGLENADVLPSEDAALTPTEAARLLTLLGERPVTLGTFPPRMAVSHLLREVLAGGAVPREVLLRRVERFSDVAVLRPDGCLAWTRSGRTQQRVGPVQWRDGTLGAGPFELGRFYSGRGGAFRLLDARLREADGHLLANVHDDGDVISRALDGAEEAFVGLAVAVGQLLTTPPGDTLAALEQLPSGLAALVASSPEYLERFGYMTRGEQIQEVSRLLTNLIATWGAASNTTRTLTGALAGAEATVPALSLTAQGALVMERVAVPVGRTATVLGGGPGAAIILQRASTATQGAAPSGGPGRWGPARETMKPRSRRYQEQITGHSADEAYWVGGMSAKEGGVKFDGFKDGVLLEAKGPGYAKFFEDLEPQEWFRHSGAVGLLEQAERQLKKVKGTGIRIEWHVAEAEAAEAIEKLLRGARLGAIKVVHTPAR</sequence>
<organism evidence="2 3">
    <name type="scientific">Pyxidicoccus fallax</name>
    <dbReference type="NCBI Taxonomy" id="394095"/>
    <lineage>
        <taxon>Bacteria</taxon>
        <taxon>Pseudomonadati</taxon>
        <taxon>Myxococcota</taxon>
        <taxon>Myxococcia</taxon>
        <taxon>Myxococcales</taxon>
        <taxon>Cystobacterineae</taxon>
        <taxon>Myxococcaceae</taxon>
        <taxon>Pyxidicoccus</taxon>
    </lineage>
</organism>
<evidence type="ECO:0000259" key="1">
    <source>
        <dbReference type="Pfam" id="PF15648"/>
    </source>
</evidence>
<evidence type="ECO:0000313" key="3">
    <source>
        <dbReference type="Proteomes" id="UP000518300"/>
    </source>
</evidence>
<evidence type="ECO:0000313" key="2">
    <source>
        <dbReference type="EMBL" id="NMO18161.1"/>
    </source>
</evidence>
<keyword evidence="3" id="KW-1185">Reference proteome</keyword>
<dbReference type="AlphaFoldDB" id="A0A848LKB1"/>
<feature type="domain" description="Tox-REase-5" evidence="1">
    <location>
        <begin position="345"/>
        <end position="436"/>
    </location>
</feature>
<reference evidence="2 3" key="1">
    <citation type="submission" date="2020-04" db="EMBL/GenBank/DDBJ databases">
        <title>Draft genome of Pyxidicoccus fallax type strain.</title>
        <authorList>
            <person name="Whitworth D.E."/>
        </authorList>
    </citation>
    <scope>NUCLEOTIDE SEQUENCE [LARGE SCALE GENOMIC DNA]</scope>
    <source>
        <strain evidence="2 3">DSM 14698</strain>
    </source>
</reference>
<dbReference type="Proteomes" id="UP000518300">
    <property type="component" value="Unassembled WGS sequence"/>
</dbReference>
<dbReference type="Pfam" id="PF15648">
    <property type="entry name" value="Tox-REase-5"/>
    <property type="match status" value="1"/>
</dbReference>
<gene>
    <name evidence="2" type="ORF">HG543_25360</name>
</gene>
<accession>A0A848LKB1</accession>
<dbReference type="EMBL" id="JABBJJ010000125">
    <property type="protein sequence ID" value="NMO18161.1"/>
    <property type="molecule type" value="Genomic_DNA"/>
</dbReference>